<dbReference type="Proteomes" id="UP000075420">
    <property type="component" value="Unassembled WGS sequence"/>
</dbReference>
<protein>
    <submittedName>
        <fullName evidence="4">Sugar-binding protein</fullName>
    </submittedName>
</protein>
<dbReference type="EMBL" id="JELY01000388">
    <property type="protein sequence ID" value="KYF59570.1"/>
    <property type="molecule type" value="Genomic_DNA"/>
</dbReference>
<comment type="subcellular location">
    <subcellularLocation>
        <location evidence="1">Cell envelope</location>
    </subcellularLocation>
</comment>
<dbReference type="PANTHER" id="PTHR30036">
    <property type="entry name" value="D-XYLOSE-BINDING PERIPLASMIC PROTEIN"/>
    <property type="match status" value="1"/>
</dbReference>
<dbReference type="AlphaFoldDB" id="A0A150PV55"/>
<evidence type="ECO:0000256" key="1">
    <source>
        <dbReference type="ARBA" id="ARBA00004196"/>
    </source>
</evidence>
<evidence type="ECO:0000313" key="5">
    <source>
        <dbReference type="Proteomes" id="UP000075420"/>
    </source>
</evidence>
<evidence type="ECO:0000313" key="4">
    <source>
        <dbReference type="EMBL" id="KYF59570.1"/>
    </source>
</evidence>
<evidence type="ECO:0000256" key="2">
    <source>
        <dbReference type="ARBA" id="ARBA00007639"/>
    </source>
</evidence>
<gene>
    <name evidence="4" type="ORF">BE08_33620</name>
</gene>
<dbReference type="GO" id="GO:0030288">
    <property type="term" value="C:outer membrane-bounded periplasmic space"/>
    <property type="evidence" value="ECO:0007669"/>
    <property type="project" value="TreeGrafter"/>
</dbReference>
<dbReference type="InterPro" id="IPR025997">
    <property type="entry name" value="SBP_2_dom"/>
</dbReference>
<dbReference type="Pfam" id="PF13407">
    <property type="entry name" value="Peripla_BP_4"/>
    <property type="match status" value="1"/>
</dbReference>
<comment type="caution">
    <text evidence="4">The sequence shown here is derived from an EMBL/GenBank/DDBJ whole genome shotgun (WGS) entry which is preliminary data.</text>
</comment>
<dbReference type="Gene3D" id="3.40.50.2300">
    <property type="match status" value="2"/>
</dbReference>
<dbReference type="InterPro" id="IPR050555">
    <property type="entry name" value="Bact_Solute-Bind_Prot2"/>
</dbReference>
<feature type="domain" description="Periplasmic binding protein" evidence="3">
    <location>
        <begin position="95"/>
        <end position="324"/>
    </location>
</feature>
<proteinExistence type="inferred from homology"/>
<sequence length="368" mass="40219">MDHRAISGSILLATSVLACSEGDGATGDKVTIAYITHSECNRFGDLGRAGARQARTELSSTSTRPVDVMVIDPECPALTDDGQPLDPDDTCYFARPQMKVIQEVIDKKADAMVIDVFSGDCETDLINQAVDSGMKVVTYGGDAPASRRHTYYGMDNKAAAAFLMDALATLNGKTGKIAFQTMMDENDDGGYTPTVAGTFIDRTAGFTEALKKYPDMTSVVSLPCLCCDYEDPFCTEQAEKALQDDPEIVGFFFSYSKLLGEPDLAAHAPLLTERAKAKTIHSVAFDTLPEYMERMRAGYVDVLLGQKLFGWGYDTVLLAYDLVTTNRQVSAFTDAGWYVVCPNNLDEFERNTQAMDYRTPLSKCSLLP</sequence>
<name>A0A150PV55_SORCE</name>
<dbReference type="GO" id="GO:0030246">
    <property type="term" value="F:carbohydrate binding"/>
    <property type="evidence" value="ECO:0007669"/>
    <property type="project" value="TreeGrafter"/>
</dbReference>
<evidence type="ECO:0000259" key="3">
    <source>
        <dbReference type="Pfam" id="PF13407"/>
    </source>
</evidence>
<dbReference type="PANTHER" id="PTHR30036:SF7">
    <property type="entry name" value="ABC TRANSPORTER PERIPLASMIC-BINDING PROTEIN YPHF"/>
    <property type="match status" value="1"/>
</dbReference>
<reference evidence="4 5" key="1">
    <citation type="submission" date="2014-02" db="EMBL/GenBank/DDBJ databases">
        <title>The small core and large imbalanced accessory genome model reveals a collaborative survival strategy of Sorangium cellulosum strains in nature.</title>
        <authorList>
            <person name="Han K."/>
            <person name="Peng R."/>
            <person name="Blom J."/>
            <person name="Li Y.-Z."/>
        </authorList>
    </citation>
    <scope>NUCLEOTIDE SEQUENCE [LARGE SCALE GENOMIC DNA]</scope>
    <source>
        <strain evidence="4 5">So0157-25</strain>
    </source>
</reference>
<dbReference type="InterPro" id="IPR028082">
    <property type="entry name" value="Peripla_BP_I"/>
</dbReference>
<dbReference type="SUPFAM" id="SSF53822">
    <property type="entry name" value="Periplasmic binding protein-like I"/>
    <property type="match status" value="1"/>
</dbReference>
<dbReference type="PROSITE" id="PS51257">
    <property type="entry name" value="PROKAR_LIPOPROTEIN"/>
    <property type="match status" value="1"/>
</dbReference>
<accession>A0A150PV55</accession>
<organism evidence="4 5">
    <name type="scientific">Sorangium cellulosum</name>
    <name type="common">Polyangium cellulosum</name>
    <dbReference type="NCBI Taxonomy" id="56"/>
    <lineage>
        <taxon>Bacteria</taxon>
        <taxon>Pseudomonadati</taxon>
        <taxon>Myxococcota</taxon>
        <taxon>Polyangia</taxon>
        <taxon>Polyangiales</taxon>
        <taxon>Polyangiaceae</taxon>
        <taxon>Sorangium</taxon>
    </lineage>
</organism>
<comment type="similarity">
    <text evidence="2">Belongs to the bacterial solute-binding protein 2 family.</text>
</comment>